<gene>
    <name evidence="1" type="ORF">BIN_B_05320</name>
</gene>
<accession>A0A653F2U3</accession>
<organism evidence="1">
    <name type="scientific">Mycobacterium riyadhense</name>
    <dbReference type="NCBI Taxonomy" id="486698"/>
    <lineage>
        <taxon>Bacteria</taxon>
        <taxon>Bacillati</taxon>
        <taxon>Actinomycetota</taxon>
        <taxon>Actinomycetes</taxon>
        <taxon>Mycobacteriales</taxon>
        <taxon>Mycobacteriaceae</taxon>
        <taxon>Mycobacterium</taxon>
    </lineage>
</organism>
<protein>
    <submittedName>
        <fullName evidence="1">Uncharacterized protein</fullName>
    </submittedName>
</protein>
<evidence type="ECO:0000313" key="1">
    <source>
        <dbReference type="EMBL" id="VTP03940.1"/>
    </source>
</evidence>
<proteinExistence type="predicted"/>
<name>A0A653F2U3_9MYCO</name>
<sequence length="114" mass="12378">MTAAAQNRGPICSFDWCDNSKDGGVCTGEHWTATYTSGTHPSSHSQRLIGCGVSWYEPEDGPHPAVAVHIHSLDHSVDADAFLRLDEAQALMELLDRAISTATAIAELDKWAER</sequence>
<reference evidence="1" key="1">
    <citation type="submission" date="2019-05" db="EMBL/GenBank/DDBJ databases">
        <authorList>
            <person name="Naeem R."/>
            <person name="Antony C."/>
            <person name="Guan Q."/>
        </authorList>
    </citation>
    <scope>NUCLEOTIDE SEQUENCE</scope>
    <source>
        <strain evidence="1">2</strain>
    </source>
</reference>
<dbReference type="RefSeq" id="WP_204801906.1">
    <property type="nucleotide sequence ID" value="NZ_CAJMWM010000001.1"/>
</dbReference>
<dbReference type="EMBL" id="LR589179">
    <property type="protein sequence ID" value="VTP03940.1"/>
    <property type="molecule type" value="Genomic_DNA"/>
</dbReference>
<dbReference type="AlphaFoldDB" id="A0A653F2U3"/>